<reference evidence="1 2" key="1">
    <citation type="submission" date="2023-07" db="EMBL/GenBank/DDBJ databases">
        <title>Genomic Encyclopedia of Type Strains, Phase IV (KMG-IV): sequencing the most valuable type-strain genomes for metagenomic binning, comparative biology and taxonomic classification.</title>
        <authorList>
            <person name="Goeker M."/>
        </authorList>
    </citation>
    <scope>NUCLEOTIDE SEQUENCE [LARGE SCALE GENOMIC DNA]</scope>
    <source>
        <strain evidence="1 2">DSM 17740</strain>
    </source>
</reference>
<dbReference type="EMBL" id="JAUSUQ010000003">
    <property type="protein sequence ID" value="MDQ0338457.1"/>
    <property type="molecule type" value="Genomic_DNA"/>
</dbReference>
<comment type="caution">
    <text evidence="1">The sequence shown here is derived from an EMBL/GenBank/DDBJ whole genome shotgun (WGS) entry which is preliminary data.</text>
</comment>
<gene>
    <name evidence="1" type="ORF">J2S00_001241</name>
</gene>
<keyword evidence="2" id="KW-1185">Reference proteome</keyword>
<accession>A0ABU0CQP1</accession>
<dbReference type="Proteomes" id="UP001232445">
    <property type="component" value="Unassembled WGS sequence"/>
</dbReference>
<proteinExistence type="predicted"/>
<sequence length="49" mass="5540">MMQIALVENPNTGETSLLNPLSRDESVMTHLLLSGPFEDMLNMMTFKKN</sequence>
<organism evidence="1 2">
    <name type="scientific">Caldalkalibacillus uzonensis</name>
    <dbReference type="NCBI Taxonomy" id="353224"/>
    <lineage>
        <taxon>Bacteria</taxon>
        <taxon>Bacillati</taxon>
        <taxon>Bacillota</taxon>
        <taxon>Bacilli</taxon>
        <taxon>Bacillales</taxon>
        <taxon>Bacillaceae</taxon>
        <taxon>Caldalkalibacillus</taxon>
    </lineage>
</organism>
<dbReference type="RefSeq" id="WP_307336796.1">
    <property type="nucleotide sequence ID" value="NZ_JAUSUQ010000003.1"/>
</dbReference>
<protein>
    <submittedName>
        <fullName evidence="1">tRNA U34 5-carboxymethylaminomethyl modifying GTPase MnmE/TrmE</fullName>
    </submittedName>
</protein>
<name>A0ABU0CQP1_9BACI</name>
<evidence type="ECO:0000313" key="2">
    <source>
        <dbReference type="Proteomes" id="UP001232445"/>
    </source>
</evidence>
<evidence type="ECO:0000313" key="1">
    <source>
        <dbReference type="EMBL" id="MDQ0338457.1"/>
    </source>
</evidence>